<reference evidence="2" key="1">
    <citation type="journal article" date="2017" name="Nature">
        <title>The sunflower genome provides insights into oil metabolism, flowering and Asterid evolution.</title>
        <authorList>
            <person name="Badouin H."/>
            <person name="Gouzy J."/>
            <person name="Grassa C.J."/>
            <person name="Murat F."/>
            <person name="Staton S.E."/>
            <person name="Cottret L."/>
            <person name="Lelandais-Briere C."/>
            <person name="Owens G.L."/>
            <person name="Carrere S."/>
            <person name="Mayjonade B."/>
            <person name="Legrand L."/>
            <person name="Gill N."/>
            <person name="Kane N.C."/>
            <person name="Bowers J.E."/>
            <person name="Hubner S."/>
            <person name="Bellec A."/>
            <person name="Berard A."/>
            <person name="Berges H."/>
            <person name="Blanchet N."/>
            <person name="Boniface M.C."/>
            <person name="Brunel D."/>
            <person name="Catrice O."/>
            <person name="Chaidir N."/>
            <person name="Claudel C."/>
            <person name="Donnadieu C."/>
            <person name="Faraut T."/>
            <person name="Fievet G."/>
            <person name="Helmstetter N."/>
            <person name="King M."/>
            <person name="Knapp S.J."/>
            <person name="Lai Z."/>
            <person name="Le Paslier M.C."/>
            <person name="Lippi Y."/>
            <person name="Lorenzon L."/>
            <person name="Mandel J.R."/>
            <person name="Marage G."/>
            <person name="Marchand G."/>
            <person name="Marquand E."/>
            <person name="Bret-Mestries E."/>
            <person name="Morien E."/>
            <person name="Nambeesan S."/>
            <person name="Nguyen T."/>
            <person name="Pegot-Espagnet P."/>
            <person name="Pouilly N."/>
            <person name="Raftis F."/>
            <person name="Sallet E."/>
            <person name="Schiex T."/>
            <person name="Thomas J."/>
            <person name="Vandecasteele C."/>
            <person name="Vares D."/>
            <person name="Vear F."/>
            <person name="Vautrin S."/>
            <person name="Crespi M."/>
            <person name="Mangin B."/>
            <person name="Burke J.M."/>
            <person name="Salse J."/>
            <person name="Munos S."/>
            <person name="Vincourt P."/>
            <person name="Rieseberg L.H."/>
            <person name="Langlade N.B."/>
        </authorList>
    </citation>
    <scope>NUCLEOTIDE SEQUENCE</scope>
    <source>
        <tissue evidence="2">Leaves</tissue>
    </source>
</reference>
<reference evidence="2" key="2">
    <citation type="submission" date="2020-06" db="EMBL/GenBank/DDBJ databases">
        <title>Helianthus annuus Genome sequencing and assembly Release 2.</title>
        <authorList>
            <person name="Gouzy J."/>
            <person name="Langlade N."/>
            <person name="Munos S."/>
        </authorList>
    </citation>
    <scope>NUCLEOTIDE SEQUENCE</scope>
    <source>
        <tissue evidence="2">Leaves</tissue>
    </source>
</reference>
<sequence>MFTDDKGDFKAFIAKIVKEPDMFTEWMKSIGVSVKNEDEKSVSSEECSQSLDENLQSDESSEREAVFDQTPSDSGSSDDNSDRSVEFDQSPTDDSSDDEEERHINVAKSHLSPESFHFYFADRLEKLKERRAAKEQMQMNTESVDQVEEVKSAAEEIVENEKVTKVEKVIEAEKIIEVEKIVEVIKPCSKCLEPCKDCAAKDEKLAEYEKMKEQLLFNLNYMKESYDVLNRTVTGLQKTNSKRETALTMMNATMMTK</sequence>
<feature type="region of interest" description="Disordered" evidence="1">
    <location>
        <begin position="34"/>
        <end position="107"/>
    </location>
</feature>
<organism evidence="2 3">
    <name type="scientific">Helianthus annuus</name>
    <name type="common">Common sunflower</name>
    <dbReference type="NCBI Taxonomy" id="4232"/>
    <lineage>
        <taxon>Eukaryota</taxon>
        <taxon>Viridiplantae</taxon>
        <taxon>Streptophyta</taxon>
        <taxon>Embryophyta</taxon>
        <taxon>Tracheophyta</taxon>
        <taxon>Spermatophyta</taxon>
        <taxon>Magnoliopsida</taxon>
        <taxon>eudicotyledons</taxon>
        <taxon>Gunneridae</taxon>
        <taxon>Pentapetalae</taxon>
        <taxon>asterids</taxon>
        <taxon>campanulids</taxon>
        <taxon>Asterales</taxon>
        <taxon>Asteraceae</taxon>
        <taxon>Asteroideae</taxon>
        <taxon>Heliantheae alliance</taxon>
        <taxon>Heliantheae</taxon>
        <taxon>Helianthus</taxon>
    </lineage>
</organism>
<dbReference type="Gramene" id="mRNA:HanXRQr2_Chr13g0591371">
    <property type="protein sequence ID" value="CDS:HanXRQr2_Chr13g0591371.1"/>
    <property type="gene ID" value="HanXRQr2_Chr13g0591371"/>
</dbReference>
<comment type="caution">
    <text evidence="2">The sequence shown here is derived from an EMBL/GenBank/DDBJ whole genome shotgun (WGS) entry which is preliminary data.</text>
</comment>
<dbReference type="EMBL" id="MNCJ02000328">
    <property type="protein sequence ID" value="KAF5773691.1"/>
    <property type="molecule type" value="Genomic_DNA"/>
</dbReference>
<evidence type="ECO:0000313" key="3">
    <source>
        <dbReference type="Proteomes" id="UP000215914"/>
    </source>
</evidence>
<dbReference type="Proteomes" id="UP000215914">
    <property type="component" value="Unassembled WGS sequence"/>
</dbReference>
<name>A0A9K3EIT9_HELAN</name>
<keyword evidence="3" id="KW-1185">Reference proteome</keyword>
<proteinExistence type="predicted"/>
<dbReference type="AlphaFoldDB" id="A0A9K3EIT9"/>
<accession>A0A9K3EIT9</accession>
<evidence type="ECO:0000313" key="2">
    <source>
        <dbReference type="EMBL" id="KAF5773691.1"/>
    </source>
</evidence>
<gene>
    <name evidence="2" type="ORF">HanXRQr2_Chr13g0591371</name>
</gene>
<evidence type="ECO:0000256" key="1">
    <source>
        <dbReference type="SAM" id="MobiDB-lite"/>
    </source>
</evidence>
<protein>
    <submittedName>
        <fullName evidence="2">Uncharacterized protein</fullName>
    </submittedName>
</protein>
<feature type="compositionally biased region" description="Polar residues" evidence="1">
    <location>
        <begin position="44"/>
        <end position="54"/>
    </location>
</feature>